<evidence type="ECO:0000313" key="1">
    <source>
        <dbReference type="EMBL" id="QHU30677.1"/>
    </source>
</evidence>
<dbReference type="PANTHER" id="PTHR37948:SF1">
    <property type="entry name" value="BLL5189 PROTEIN"/>
    <property type="match status" value="1"/>
</dbReference>
<organism evidence="1">
    <name type="scientific">viral metagenome</name>
    <dbReference type="NCBI Taxonomy" id="1070528"/>
    <lineage>
        <taxon>unclassified sequences</taxon>
        <taxon>metagenomes</taxon>
        <taxon>organismal metagenomes</taxon>
    </lineage>
</organism>
<sequence>MSKKRQKNGDIIFSDYPDFRPNVTPAEIMEEGAFGGTYWRSIKSCVGDKKVLKNQHKKYPKSWWKGIPEDHLTREWEDYDKDINKYGVKVGQTYEAWCKSGWIHESAPYGWYNFYCNFYKGIRTEDDERQIKRWQGVRARFGNRLINMLKKKGKTAKDVGDVSPKIAQTLLHWGIEIKSHHLRD</sequence>
<dbReference type="PANTHER" id="PTHR37948">
    <property type="entry name" value="ZGC:113208"/>
    <property type="match status" value="1"/>
</dbReference>
<protein>
    <submittedName>
        <fullName evidence="1">Uncharacterized protein</fullName>
    </submittedName>
</protein>
<reference evidence="1" key="1">
    <citation type="journal article" date="2020" name="Nature">
        <title>Giant virus diversity and host interactions through global metagenomics.</title>
        <authorList>
            <person name="Schulz F."/>
            <person name="Roux S."/>
            <person name="Paez-Espino D."/>
            <person name="Jungbluth S."/>
            <person name="Walsh D.A."/>
            <person name="Denef V.J."/>
            <person name="McMahon K.D."/>
            <person name="Konstantinidis K.T."/>
            <person name="Eloe-Fadrosh E.A."/>
            <person name="Kyrpides N.C."/>
            <person name="Woyke T."/>
        </authorList>
    </citation>
    <scope>NUCLEOTIDE SEQUENCE</scope>
    <source>
        <strain evidence="1">GVMAG-M-3300027833-19</strain>
    </source>
</reference>
<proteinExistence type="predicted"/>
<name>A0A6C0LJI5_9ZZZZ</name>
<dbReference type="AlphaFoldDB" id="A0A6C0LJI5"/>
<accession>A0A6C0LJI5</accession>
<dbReference type="EMBL" id="MN740512">
    <property type="protein sequence ID" value="QHU30677.1"/>
    <property type="molecule type" value="Genomic_DNA"/>
</dbReference>